<keyword evidence="2" id="KW-0812">Transmembrane</keyword>
<organism evidence="4 5">
    <name type="scientific">Candidatus Beckwithbacteria bacterium GW2011_GWB1_47_15</name>
    <dbReference type="NCBI Taxonomy" id="1618371"/>
    <lineage>
        <taxon>Bacteria</taxon>
        <taxon>Candidatus Beckwithiibacteriota</taxon>
    </lineage>
</organism>
<name>A0A0G1RVJ2_9BACT</name>
<dbReference type="Proteomes" id="UP000033860">
    <property type="component" value="Unassembled WGS sequence"/>
</dbReference>
<reference evidence="4 5" key="1">
    <citation type="journal article" date="2015" name="Nature">
        <title>rRNA introns, odd ribosomes, and small enigmatic genomes across a large radiation of phyla.</title>
        <authorList>
            <person name="Brown C.T."/>
            <person name="Hug L.A."/>
            <person name="Thomas B.C."/>
            <person name="Sharon I."/>
            <person name="Castelle C.J."/>
            <person name="Singh A."/>
            <person name="Wilkins M.J."/>
            <person name="Williams K.H."/>
            <person name="Banfield J.F."/>
        </authorList>
    </citation>
    <scope>NUCLEOTIDE SEQUENCE [LARGE SCALE GENOMIC DNA]</scope>
</reference>
<evidence type="ECO:0000256" key="1">
    <source>
        <dbReference type="SAM" id="MobiDB-lite"/>
    </source>
</evidence>
<protein>
    <submittedName>
        <fullName evidence="4">Uncharacterized protein</fullName>
    </submittedName>
</protein>
<dbReference type="AlphaFoldDB" id="A0A0G1RVJ2"/>
<keyword evidence="2" id="KW-0472">Membrane</keyword>
<keyword evidence="3" id="KW-0732">Signal</keyword>
<gene>
    <name evidence="4" type="ORF">UX85_C0004G0022</name>
</gene>
<evidence type="ECO:0000256" key="2">
    <source>
        <dbReference type="SAM" id="Phobius"/>
    </source>
</evidence>
<feature type="signal peptide" evidence="3">
    <location>
        <begin position="1"/>
        <end position="21"/>
    </location>
</feature>
<evidence type="ECO:0000313" key="4">
    <source>
        <dbReference type="EMBL" id="KKU61101.1"/>
    </source>
</evidence>
<accession>A0A0G1RVJ2</accession>
<evidence type="ECO:0000256" key="3">
    <source>
        <dbReference type="SAM" id="SignalP"/>
    </source>
</evidence>
<dbReference type="EMBL" id="LCNT01000004">
    <property type="protein sequence ID" value="KKU61101.1"/>
    <property type="molecule type" value="Genomic_DNA"/>
</dbReference>
<sequence>MKRLLPLLLFSLLLSTTYNLRSVFGQVAPPAPSEITITAVPPRLEVEALPGATLQETLKVSNGSDQELAFSIETSDFIVTNNQGTPVAVSEAVSGRWSLKSWLTTSPDKVLVAPGQTAVVDLLIAIPADALAGGHYAMVTYKPITEGQIGGGGDTVVGGGSGIEQRTGTLVYLNVIGDVTEAALLKEFSVEKTFAYYGPIKLFAEIENLGDVHLRPTGSVSVTNMVNNTVAEFELEEKNIFPFASRTYDFEVPGKYRLGRYAAKLTATAGDTNVPIEGLIYFWIIPVKEIILIAIALIALITLIVLKRRRSRPPDTPPADVLPETPHLQG</sequence>
<comment type="caution">
    <text evidence="4">The sequence shown here is derived from an EMBL/GenBank/DDBJ whole genome shotgun (WGS) entry which is preliminary data.</text>
</comment>
<evidence type="ECO:0000313" key="5">
    <source>
        <dbReference type="Proteomes" id="UP000033860"/>
    </source>
</evidence>
<feature type="transmembrane region" description="Helical" evidence="2">
    <location>
        <begin position="280"/>
        <end position="306"/>
    </location>
</feature>
<proteinExistence type="predicted"/>
<feature type="region of interest" description="Disordered" evidence="1">
    <location>
        <begin position="310"/>
        <end position="330"/>
    </location>
</feature>
<feature type="chain" id="PRO_5002539478" evidence="3">
    <location>
        <begin position="22"/>
        <end position="330"/>
    </location>
</feature>
<keyword evidence="2" id="KW-1133">Transmembrane helix</keyword>